<sequence length="100" mass="11273">MSISFLVKYLACGFVGDPRLLMPPLPEAQMAPFLPPVNQLPMDPPEEESEEEEEDDLNNLIDPLSWKTWLVIGFLAGVFAWALARLDTGYQVLLKIVLEE</sequence>
<dbReference type="AlphaFoldDB" id="A0AAV4WRC1"/>
<reference evidence="2 3" key="1">
    <citation type="submission" date="2021-06" db="EMBL/GenBank/DDBJ databases">
        <title>Caerostris darwini draft genome.</title>
        <authorList>
            <person name="Kono N."/>
            <person name="Arakawa K."/>
        </authorList>
    </citation>
    <scope>NUCLEOTIDE SEQUENCE [LARGE SCALE GENOMIC DNA]</scope>
</reference>
<dbReference type="EMBL" id="BPLQ01015052">
    <property type="protein sequence ID" value="GIY85461.1"/>
    <property type="molecule type" value="Genomic_DNA"/>
</dbReference>
<feature type="compositionally biased region" description="Acidic residues" evidence="1">
    <location>
        <begin position="44"/>
        <end position="57"/>
    </location>
</feature>
<organism evidence="2 3">
    <name type="scientific">Caerostris darwini</name>
    <dbReference type="NCBI Taxonomy" id="1538125"/>
    <lineage>
        <taxon>Eukaryota</taxon>
        <taxon>Metazoa</taxon>
        <taxon>Ecdysozoa</taxon>
        <taxon>Arthropoda</taxon>
        <taxon>Chelicerata</taxon>
        <taxon>Arachnida</taxon>
        <taxon>Araneae</taxon>
        <taxon>Araneomorphae</taxon>
        <taxon>Entelegynae</taxon>
        <taxon>Araneoidea</taxon>
        <taxon>Araneidae</taxon>
        <taxon>Caerostris</taxon>
    </lineage>
</organism>
<protein>
    <submittedName>
        <fullName evidence="2">Uncharacterized protein</fullName>
    </submittedName>
</protein>
<comment type="caution">
    <text evidence="2">The sequence shown here is derived from an EMBL/GenBank/DDBJ whole genome shotgun (WGS) entry which is preliminary data.</text>
</comment>
<evidence type="ECO:0000313" key="2">
    <source>
        <dbReference type="EMBL" id="GIY85461.1"/>
    </source>
</evidence>
<accession>A0AAV4WRC1</accession>
<keyword evidence="3" id="KW-1185">Reference proteome</keyword>
<feature type="region of interest" description="Disordered" evidence="1">
    <location>
        <begin position="32"/>
        <end position="57"/>
    </location>
</feature>
<name>A0AAV4WRC1_9ARAC</name>
<proteinExistence type="predicted"/>
<evidence type="ECO:0000256" key="1">
    <source>
        <dbReference type="SAM" id="MobiDB-lite"/>
    </source>
</evidence>
<dbReference type="Proteomes" id="UP001054837">
    <property type="component" value="Unassembled WGS sequence"/>
</dbReference>
<evidence type="ECO:0000313" key="3">
    <source>
        <dbReference type="Proteomes" id="UP001054837"/>
    </source>
</evidence>
<gene>
    <name evidence="2" type="ORF">CDAR_617901</name>
</gene>